<dbReference type="STRING" id="695850.A0A067CGT7"/>
<keyword evidence="2" id="KW-1185">Reference proteome</keyword>
<name>A0A067CGT7_SAPPC</name>
<dbReference type="Gene3D" id="1.25.40.10">
    <property type="entry name" value="Tetratricopeptide repeat domain"/>
    <property type="match status" value="1"/>
</dbReference>
<reference evidence="1 2" key="1">
    <citation type="journal article" date="2013" name="PLoS Genet.">
        <title>Distinctive expansion of potential virulence genes in the genome of the oomycete fish pathogen Saprolegnia parasitica.</title>
        <authorList>
            <person name="Jiang R.H."/>
            <person name="de Bruijn I."/>
            <person name="Haas B.J."/>
            <person name="Belmonte R."/>
            <person name="Lobach L."/>
            <person name="Christie J."/>
            <person name="van den Ackerveken G."/>
            <person name="Bottin A."/>
            <person name="Bulone V."/>
            <person name="Diaz-Moreno S.M."/>
            <person name="Dumas B."/>
            <person name="Fan L."/>
            <person name="Gaulin E."/>
            <person name="Govers F."/>
            <person name="Grenville-Briggs L.J."/>
            <person name="Horner N.R."/>
            <person name="Levin J.Z."/>
            <person name="Mammella M."/>
            <person name="Meijer H.J."/>
            <person name="Morris P."/>
            <person name="Nusbaum C."/>
            <person name="Oome S."/>
            <person name="Phillips A.J."/>
            <person name="van Rooyen D."/>
            <person name="Rzeszutek E."/>
            <person name="Saraiva M."/>
            <person name="Secombes C.J."/>
            <person name="Seidl M.F."/>
            <person name="Snel B."/>
            <person name="Stassen J.H."/>
            <person name="Sykes S."/>
            <person name="Tripathy S."/>
            <person name="van den Berg H."/>
            <person name="Vega-Arreguin J.C."/>
            <person name="Wawra S."/>
            <person name="Young S.K."/>
            <person name="Zeng Q."/>
            <person name="Dieguez-Uribeondo J."/>
            <person name="Russ C."/>
            <person name="Tyler B.M."/>
            <person name="van West P."/>
        </authorList>
    </citation>
    <scope>NUCLEOTIDE SEQUENCE [LARGE SCALE GENOMIC DNA]</scope>
    <source>
        <strain evidence="1 2">CBS 223.65</strain>
    </source>
</reference>
<organism evidence="1 2">
    <name type="scientific">Saprolegnia parasitica (strain CBS 223.65)</name>
    <dbReference type="NCBI Taxonomy" id="695850"/>
    <lineage>
        <taxon>Eukaryota</taxon>
        <taxon>Sar</taxon>
        <taxon>Stramenopiles</taxon>
        <taxon>Oomycota</taxon>
        <taxon>Saprolegniomycetes</taxon>
        <taxon>Saprolegniales</taxon>
        <taxon>Saprolegniaceae</taxon>
        <taxon>Saprolegnia</taxon>
    </lineage>
</organism>
<evidence type="ECO:0000313" key="2">
    <source>
        <dbReference type="Proteomes" id="UP000030745"/>
    </source>
</evidence>
<proteinExistence type="predicted"/>
<evidence type="ECO:0008006" key="3">
    <source>
        <dbReference type="Google" id="ProtNLM"/>
    </source>
</evidence>
<dbReference type="SMART" id="SM00028">
    <property type="entry name" value="TPR"/>
    <property type="match status" value="3"/>
</dbReference>
<dbReference type="EMBL" id="KK583227">
    <property type="protein sequence ID" value="KDO26037.1"/>
    <property type="molecule type" value="Genomic_DNA"/>
</dbReference>
<dbReference type="GeneID" id="24130903"/>
<protein>
    <recommendedName>
        <fullName evidence="3">MalT-like TPR region domain-containing protein</fullName>
    </recommendedName>
</protein>
<gene>
    <name evidence="1" type="ORF">SPRG_08690</name>
</gene>
<dbReference type="OrthoDB" id="2148418at2759"/>
<dbReference type="RefSeq" id="XP_012203323.1">
    <property type="nucleotide sequence ID" value="XM_012347933.1"/>
</dbReference>
<dbReference type="KEGG" id="spar:SPRG_08690"/>
<accession>A0A067CGT7</accession>
<dbReference type="InterPro" id="IPR019734">
    <property type="entry name" value="TPR_rpt"/>
</dbReference>
<dbReference type="VEuPathDB" id="FungiDB:SPRG_08690"/>
<evidence type="ECO:0000313" key="1">
    <source>
        <dbReference type="EMBL" id="KDO26037.1"/>
    </source>
</evidence>
<dbReference type="OMA" id="YEEHILC"/>
<dbReference type="InterPro" id="IPR011990">
    <property type="entry name" value="TPR-like_helical_dom_sf"/>
</dbReference>
<dbReference type="AlphaFoldDB" id="A0A067CGT7"/>
<sequence>MSSADVHATFWDGVQGAIKTSPIDALEILKRYMELVLARHDFADGSRYVDAALDLLRTVLGPDDTNVQAMYEEHILCCNAVAMQCLSQEQSDEALALLTIADQHTAPDGPLYSNAATRKRLRAITLNNFACYARKHGQLHAAIQYLEKTLALESSAGATAENPAGTHLNICAILSAMGRHLRAADHARCAVELLSHERGARDGVEGKTASDSLLAIAYFNYGAELEHQNKYDLAATAYANGYEVARAELDPNHAMTQALLQARTDAQDKVATRKGYGSSAAMVVSPRRK</sequence>
<dbReference type="Proteomes" id="UP000030745">
    <property type="component" value="Unassembled WGS sequence"/>
</dbReference>
<dbReference type="SUPFAM" id="SSF48452">
    <property type="entry name" value="TPR-like"/>
    <property type="match status" value="2"/>
</dbReference>